<dbReference type="InterPro" id="IPR004583">
    <property type="entry name" value="DNA_repair_Rad4"/>
</dbReference>
<proteinExistence type="predicted"/>
<dbReference type="GO" id="GO:0006298">
    <property type="term" value="P:mismatch repair"/>
    <property type="evidence" value="ECO:0007669"/>
    <property type="project" value="TreeGrafter"/>
</dbReference>
<gene>
    <name evidence="2" type="ORF">ALEPTO_LOCUS4596</name>
</gene>
<dbReference type="Proteomes" id="UP000789508">
    <property type="component" value="Unassembled WGS sequence"/>
</dbReference>
<feature type="non-terminal residue" evidence="2">
    <location>
        <position position="1"/>
    </location>
</feature>
<dbReference type="InterPro" id="IPR018328">
    <property type="entry name" value="Rad4_beta-hairpin_dom3"/>
</dbReference>
<dbReference type="GO" id="GO:0003697">
    <property type="term" value="F:single-stranded DNA binding"/>
    <property type="evidence" value="ECO:0007669"/>
    <property type="project" value="TreeGrafter"/>
</dbReference>
<dbReference type="GO" id="GO:0003684">
    <property type="term" value="F:damaged DNA binding"/>
    <property type="evidence" value="ECO:0007669"/>
    <property type="project" value="InterPro"/>
</dbReference>
<sequence>RGIAKKLEIEFVKAVIGFNFQFRRCVSIFEGIVVTKENEEIVLEAWRAHSEVVAAQGAARRRKRAEKIEERTEWRE</sequence>
<dbReference type="PANTHER" id="PTHR12135:SF0">
    <property type="entry name" value="DNA REPAIR PROTEIN COMPLEMENTING XP-C CELLS"/>
    <property type="match status" value="1"/>
</dbReference>
<evidence type="ECO:0000313" key="3">
    <source>
        <dbReference type="Proteomes" id="UP000789508"/>
    </source>
</evidence>
<evidence type="ECO:0000313" key="2">
    <source>
        <dbReference type="EMBL" id="CAG8523634.1"/>
    </source>
</evidence>
<keyword evidence="3" id="KW-1185">Reference proteome</keyword>
<name>A0A9N9ABZ8_9GLOM</name>
<dbReference type="OrthoDB" id="300780at2759"/>
<dbReference type="GO" id="GO:0006289">
    <property type="term" value="P:nucleotide-excision repair"/>
    <property type="evidence" value="ECO:0007669"/>
    <property type="project" value="InterPro"/>
</dbReference>
<comment type="caution">
    <text evidence="2">The sequence shown here is derived from an EMBL/GenBank/DDBJ whole genome shotgun (WGS) entry which is preliminary data.</text>
</comment>
<reference evidence="2" key="1">
    <citation type="submission" date="2021-06" db="EMBL/GenBank/DDBJ databases">
        <authorList>
            <person name="Kallberg Y."/>
            <person name="Tangrot J."/>
            <person name="Rosling A."/>
        </authorList>
    </citation>
    <scope>NUCLEOTIDE SEQUENCE</scope>
    <source>
        <strain evidence="2">FL130A</strain>
    </source>
</reference>
<protein>
    <submittedName>
        <fullName evidence="2">11599_t:CDS:1</fullName>
    </submittedName>
</protein>
<dbReference type="GO" id="GO:0000111">
    <property type="term" value="C:nucleotide-excision repair factor 2 complex"/>
    <property type="evidence" value="ECO:0007669"/>
    <property type="project" value="TreeGrafter"/>
</dbReference>
<organism evidence="2 3">
    <name type="scientific">Ambispora leptoticha</name>
    <dbReference type="NCBI Taxonomy" id="144679"/>
    <lineage>
        <taxon>Eukaryota</taxon>
        <taxon>Fungi</taxon>
        <taxon>Fungi incertae sedis</taxon>
        <taxon>Mucoromycota</taxon>
        <taxon>Glomeromycotina</taxon>
        <taxon>Glomeromycetes</taxon>
        <taxon>Archaeosporales</taxon>
        <taxon>Ambisporaceae</taxon>
        <taxon>Ambispora</taxon>
    </lineage>
</organism>
<dbReference type="InterPro" id="IPR042488">
    <property type="entry name" value="Rad4_BHD3_sf"/>
</dbReference>
<dbReference type="GO" id="GO:0071942">
    <property type="term" value="C:XPC complex"/>
    <property type="evidence" value="ECO:0007669"/>
    <property type="project" value="TreeGrafter"/>
</dbReference>
<dbReference type="Gene3D" id="3.30.70.2460">
    <property type="entry name" value="Rad4, beta-hairpin domain BHD3"/>
    <property type="match status" value="1"/>
</dbReference>
<dbReference type="Pfam" id="PF10405">
    <property type="entry name" value="BHD_3"/>
    <property type="match status" value="1"/>
</dbReference>
<dbReference type="SMART" id="SM01032">
    <property type="entry name" value="BHD_3"/>
    <property type="match status" value="1"/>
</dbReference>
<dbReference type="PANTHER" id="PTHR12135">
    <property type="entry name" value="DNA REPAIR PROTEIN XP-C / RAD4"/>
    <property type="match status" value="1"/>
</dbReference>
<dbReference type="GO" id="GO:0005737">
    <property type="term" value="C:cytoplasm"/>
    <property type="evidence" value="ECO:0007669"/>
    <property type="project" value="TreeGrafter"/>
</dbReference>
<dbReference type="EMBL" id="CAJVPS010001085">
    <property type="protein sequence ID" value="CAG8523634.1"/>
    <property type="molecule type" value="Genomic_DNA"/>
</dbReference>
<accession>A0A9N9ABZ8</accession>
<evidence type="ECO:0000259" key="1">
    <source>
        <dbReference type="SMART" id="SM01032"/>
    </source>
</evidence>
<feature type="domain" description="Rad4 beta-hairpin" evidence="1">
    <location>
        <begin position="1"/>
        <end position="46"/>
    </location>
</feature>
<dbReference type="AlphaFoldDB" id="A0A9N9ABZ8"/>